<keyword evidence="2" id="KW-1185">Reference proteome</keyword>
<reference evidence="1 2" key="1">
    <citation type="submission" date="2016-10" db="EMBL/GenBank/DDBJ databases">
        <authorList>
            <person name="de Groot N.N."/>
        </authorList>
    </citation>
    <scope>NUCLEOTIDE SEQUENCE [LARGE SCALE GENOMIC DNA]</scope>
    <source>
        <strain evidence="1 2">CGMCC 1.8712</strain>
    </source>
</reference>
<sequence length="117" mass="13517">MSQCPECGKEEEFETNVKCKGCYYTYRYDDRADYDPEDYAFTVKFRCMNCGREFKHGFGKGDEVRPKNSTKRNFQLDEVNGNPYIADVDGARCQIQCPTCDVDHSLTVVERTPVREG</sequence>
<dbReference type="STRING" id="555874.SAMN04488065_0574"/>
<evidence type="ECO:0000313" key="1">
    <source>
        <dbReference type="EMBL" id="SDZ82202.1"/>
    </source>
</evidence>
<dbReference type="Proteomes" id="UP000236755">
    <property type="component" value="Unassembled WGS sequence"/>
</dbReference>
<dbReference type="OrthoDB" id="383711at2157"/>
<proteinExistence type="predicted"/>
<dbReference type="AlphaFoldDB" id="A0A1H3W773"/>
<protein>
    <submittedName>
        <fullName evidence="1">Uncharacterized protein</fullName>
    </submittedName>
</protein>
<organism evidence="1 2">
    <name type="scientific">Haloplanus vescus</name>
    <dbReference type="NCBI Taxonomy" id="555874"/>
    <lineage>
        <taxon>Archaea</taxon>
        <taxon>Methanobacteriati</taxon>
        <taxon>Methanobacteriota</taxon>
        <taxon>Stenosarchaea group</taxon>
        <taxon>Halobacteria</taxon>
        <taxon>Halobacteriales</taxon>
        <taxon>Haloferacaceae</taxon>
        <taxon>Haloplanus</taxon>
    </lineage>
</organism>
<evidence type="ECO:0000313" key="2">
    <source>
        <dbReference type="Proteomes" id="UP000236755"/>
    </source>
</evidence>
<gene>
    <name evidence="1" type="ORF">SAMN04488065_0574</name>
</gene>
<dbReference type="EMBL" id="FNQT01000001">
    <property type="protein sequence ID" value="SDZ82202.1"/>
    <property type="molecule type" value="Genomic_DNA"/>
</dbReference>
<dbReference type="RefSeq" id="WP_143025217.1">
    <property type="nucleotide sequence ID" value="NZ_FNQT01000001.1"/>
</dbReference>
<accession>A0A1H3W773</accession>
<name>A0A1H3W773_9EURY</name>